<organism evidence="1 2">
    <name type="scientific">Belliella pelovolcani</name>
    <dbReference type="NCBI Taxonomy" id="529505"/>
    <lineage>
        <taxon>Bacteria</taxon>
        <taxon>Pseudomonadati</taxon>
        <taxon>Bacteroidota</taxon>
        <taxon>Cytophagia</taxon>
        <taxon>Cytophagales</taxon>
        <taxon>Cyclobacteriaceae</taxon>
        <taxon>Belliella</taxon>
    </lineage>
</organism>
<sequence>MNKLTTVLITLLFLSFHAYPQRDQAPQGPGSLAFWENLSKLCGKSFEGEMLNASENDQFYGKKLVMHVRTCEDGKITIPFHVGDDHSRTWVLTMEEGNVIKLKHDHRHEDGSEDRVTQYGGISSNTGMARLQFFPADQETTDLIPYAATNIWWITLDDTTFSYNLRRINNDSSINVKFDLTREVETPPTPWGWED</sequence>
<reference evidence="2" key="1">
    <citation type="submission" date="2017-01" db="EMBL/GenBank/DDBJ databases">
        <authorList>
            <person name="Varghese N."/>
            <person name="Submissions S."/>
        </authorList>
    </citation>
    <scope>NUCLEOTIDE SEQUENCE [LARGE SCALE GENOMIC DNA]</scope>
    <source>
        <strain evidence="2">DSM 46698</strain>
    </source>
</reference>
<dbReference type="OrthoDB" id="1524207at2"/>
<dbReference type="STRING" id="529505.SAMN05421761_102257"/>
<protein>
    <recommendedName>
        <fullName evidence="3">Secreted protein</fullName>
    </recommendedName>
</protein>
<name>A0A1N7KQ02_9BACT</name>
<dbReference type="Proteomes" id="UP000186026">
    <property type="component" value="Unassembled WGS sequence"/>
</dbReference>
<gene>
    <name evidence="1" type="ORF">SAMN05421761_102257</name>
</gene>
<dbReference type="AlphaFoldDB" id="A0A1N7KQ02"/>
<accession>A0A1N7KQ02</accession>
<dbReference type="RefSeq" id="WP_076498828.1">
    <property type="nucleotide sequence ID" value="NZ_FTOP01000002.1"/>
</dbReference>
<evidence type="ECO:0008006" key="3">
    <source>
        <dbReference type="Google" id="ProtNLM"/>
    </source>
</evidence>
<keyword evidence="2" id="KW-1185">Reference proteome</keyword>
<proteinExistence type="predicted"/>
<evidence type="ECO:0000313" key="2">
    <source>
        <dbReference type="Proteomes" id="UP000186026"/>
    </source>
</evidence>
<dbReference type="EMBL" id="FTOP01000002">
    <property type="protein sequence ID" value="SIS63689.1"/>
    <property type="molecule type" value="Genomic_DNA"/>
</dbReference>
<evidence type="ECO:0000313" key="1">
    <source>
        <dbReference type="EMBL" id="SIS63689.1"/>
    </source>
</evidence>